<sequence length="393" mass="45077">MEKQCEELSHRLDGLDATIKELMEGMKILVASSDQMKNNFHGYGGELNEDKMNMFFKKSIKFLHRICDPFSCFKFTTHPLDTRRGLVHHHIPQRNIEDPMTQVVEVLAKDENGVDSSNKIMKNEEEDTDYDVSSSDHIITQLPVSKDKVDQACVNSSQVVMSSMSFESRSEDVVDKNVVEDMNDSFDYENVMERYKKLQHFDTLSDHSNHYYSKHTSSVKIESRPKAWHKRIKKEWKDLKKEYPGGILPTTSFNSNSSVSNDNRLPKEVILVRAYEQRKDLLTAVIVGPSETPYHDGLFFFDVCFPKAYPDTAPNFEDFVIGYFRYRATDILKACEAYSDGVQVGCFVNGVPTEDNKGTFSITFDDELDSCIKPLIVEFQRIGVKVDESFIPS</sequence>
<protein>
    <recommendedName>
        <fullName evidence="3">UBC core domain-containing protein</fullName>
    </recommendedName>
</protein>
<dbReference type="Pfam" id="PF00179">
    <property type="entry name" value="UQ_con"/>
    <property type="match status" value="1"/>
</dbReference>
<dbReference type="PANTHER" id="PTHR46116">
    <property type="entry name" value="(E3-INDEPENDENT) E2 UBIQUITIN-CONJUGATING ENZYME"/>
    <property type="match status" value="1"/>
</dbReference>
<dbReference type="Gene3D" id="3.10.110.10">
    <property type="entry name" value="Ubiquitin Conjugating Enzyme"/>
    <property type="match status" value="1"/>
</dbReference>
<evidence type="ECO:0000256" key="2">
    <source>
        <dbReference type="ARBA" id="ARBA00022786"/>
    </source>
</evidence>
<dbReference type="PANTHER" id="PTHR46116:SF41">
    <property type="entry name" value="UBIQUITIN-CONJUGATING ENZYME E2 25-RELATED"/>
    <property type="match status" value="1"/>
</dbReference>
<dbReference type="PROSITE" id="PS50127">
    <property type="entry name" value="UBC_2"/>
    <property type="match status" value="1"/>
</dbReference>
<dbReference type="InterPro" id="IPR000608">
    <property type="entry name" value="UBC"/>
</dbReference>
<dbReference type="InterPro" id="IPR016135">
    <property type="entry name" value="UBQ-conjugating_enzyme/RWD"/>
</dbReference>
<proteinExistence type="predicted"/>
<dbReference type="Proteomes" id="UP001229421">
    <property type="component" value="Unassembled WGS sequence"/>
</dbReference>
<dbReference type="AlphaFoldDB" id="A0AAD8NX73"/>
<dbReference type="GO" id="GO:0061631">
    <property type="term" value="F:ubiquitin conjugating enzyme activity"/>
    <property type="evidence" value="ECO:0007669"/>
    <property type="project" value="TreeGrafter"/>
</dbReference>
<organism evidence="4 5">
    <name type="scientific">Tagetes erecta</name>
    <name type="common">African marigold</name>
    <dbReference type="NCBI Taxonomy" id="13708"/>
    <lineage>
        <taxon>Eukaryota</taxon>
        <taxon>Viridiplantae</taxon>
        <taxon>Streptophyta</taxon>
        <taxon>Embryophyta</taxon>
        <taxon>Tracheophyta</taxon>
        <taxon>Spermatophyta</taxon>
        <taxon>Magnoliopsida</taxon>
        <taxon>eudicotyledons</taxon>
        <taxon>Gunneridae</taxon>
        <taxon>Pentapetalae</taxon>
        <taxon>asterids</taxon>
        <taxon>campanulids</taxon>
        <taxon>Asterales</taxon>
        <taxon>Asteraceae</taxon>
        <taxon>Asteroideae</taxon>
        <taxon>Heliantheae alliance</taxon>
        <taxon>Tageteae</taxon>
        <taxon>Tagetes</taxon>
    </lineage>
</organism>
<accession>A0AAD8NX73</accession>
<keyword evidence="2" id="KW-0833">Ubl conjugation pathway</keyword>
<dbReference type="SUPFAM" id="SSF54495">
    <property type="entry name" value="UBC-like"/>
    <property type="match status" value="1"/>
</dbReference>
<comment type="caution">
    <text evidence="4">The sequence shown here is derived from an EMBL/GenBank/DDBJ whole genome shotgun (WGS) entry which is preliminary data.</text>
</comment>
<dbReference type="EMBL" id="JAUHHV010000005">
    <property type="protein sequence ID" value="KAK1425013.1"/>
    <property type="molecule type" value="Genomic_DNA"/>
</dbReference>
<keyword evidence="1" id="KW-0808">Transferase</keyword>
<evidence type="ECO:0000259" key="3">
    <source>
        <dbReference type="PROSITE" id="PS50127"/>
    </source>
</evidence>
<gene>
    <name evidence="4" type="ORF">QVD17_20355</name>
</gene>
<evidence type="ECO:0000313" key="4">
    <source>
        <dbReference type="EMBL" id="KAK1425013.1"/>
    </source>
</evidence>
<feature type="domain" description="UBC core" evidence="3">
    <location>
        <begin position="227"/>
        <end position="393"/>
    </location>
</feature>
<evidence type="ECO:0000256" key="1">
    <source>
        <dbReference type="ARBA" id="ARBA00022679"/>
    </source>
</evidence>
<keyword evidence="5" id="KW-1185">Reference proteome</keyword>
<name>A0AAD8NX73_TARER</name>
<reference evidence="4" key="1">
    <citation type="journal article" date="2023" name="bioRxiv">
        <title>Improved chromosome-level genome assembly for marigold (Tagetes erecta).</title>
        <authorList>
            <person name="Jiang F."/>
            <person name="Yuan L."/>
            <person name="Wang S."/>
            <person name="Wang H."/>
            <person name="Xu D."/>
            <person name="Wang A."/>
            <person name="Fan W."/>
        </authorList>
    </citation>
    <scope>NUCLEOTIDE SEQUENCE</scope>
    <source>
        <strain evidence="4">WSJ</strain>
        <tissue evidence="4">Leaf</tissue>
    </source>
</reference>
<evidence type="ECO:0000313" key="5">
    <source>
        <dbReference type="Proteomes" id="UP001229421"/>
    </source>
</evidence>